<dbReference type="InterPro" id="IPR003400">
    <property type="entry name" value="ExbD"/>
</dbReference>
<dbReference type="PANTHER" id="PTHR30558:SF7">
    <property type="entry name" value="TOL-PAL SYSTEM PROTEIN TOLR"/>
    <property type="match status" value="1"/>
</dbReference>
<evidence type="ECO:0000256" key="6">
    <source>
        <dbReference type="ARBA" id="ARBA00023136"/>
    </source>
</evidence>
<reference evidence="9" key="1">
    <citation type="journal article" date="2023" name="Int. J. Syst. Evol. Microbiol.">
        <title>Mesoterricola silvestris gen. nov., sp. nov., Mesoterricola sediminis sp. nov., Geothrix oryzae sp. nov., Geothrix edaphica sp. nov., Geothrix rubra sp. nov., and Geothrix limicola sp. nov., six novel members of Acidobacteriota isolated from soils.</title>
        <authorList>
            <person name="Itoh H."/>
            <person name="Sugisawa Y."/>
            <person name="Mise K."/>
            <person name="Xu Z."/>
            <person name="Kuniyasu M."/>
            <person name="Ushijima N."/>
            <person name="Kawano K."/>
            <person name="Kobayashi E."/>
            <person name="Shiratori Y."/>
            <person name="Masuda Y."/>
            <person name="Senoo K."/>
        </authorList>
    </citation>
    <scope>NUCLEOTIDE SEQUENCE</scope>
    <source>
        <strain evidence="9">W786</strain>
    </source>
</reference>
<protein>
    <recommendedName>
        <fullName evidence="11">Biopolymer transporter ExbD</fullName>
    </recommendedName>
</protein>
<dbReference type="GO" id="GO:0015031">
    <property type="term" value="P:protein transport"/>
    <property type="evidence" value="ECO:0007669"/>
    <property type="project" value="UniProtKB-KW"/>
</dbReference>
<organism evidence="9 10">
    <name type="scientific">Mesoterricola sediminis</name>
    <dbReference type="NCBI Taxonomy" id="2927980"/>
    <lineage>
        <taxon>Bacteria</taxon>
        <taxon>Pseudomonadati</taxon>
        <taxon>Acidobacteriota</taxon>
        <taxon>Holophagae</taxon>
        <taxon>Holophagales</taxon>
        <taxon>Holophagaceae</taxon>
        <taxon>Mesoterricola</taxon>
    </lineage>
</organism>
<dbReference type="PANTHER" id="PTHR30558">
    <property type="entry name" value="EXBD MEMBRANE COMPONENT OF PMF-DRIVEN MACROMOLECULE IMPORT SYSTEM"/>
    <property type="match status" value="1"/>
</dbReference>
<keyword evidence="7" id="KW-0813">Transport</keyword>
<evidence type="ECO:0000256" key="3">
    <source>
        <dbReference type="ARBA" id="ARBA00022475"/>
    </source>
</evidence>
<evidence type="ECO:0000256" key="4">
    <source>
        <dbReference type="ARBA" id="ARBA00022692"/>
    </source>
</evidence>
<dbReference type="Proteomes" id="UP001228113">
    <property type="component" value="Chromosome"/>
</dbReference>
<dbReference type="GO" id="GO:0005886">
    <property type="term" value="C:plasma membrane"/>
    <property type="evidence" value="ECO:0007669"/>
    <property type="project" value="UniProtKB-SubCell"/>
</dbReference>
<feature type="transmembrane region" description="Helical" evidence="8">
    <location>
        <begin position="20"/>
        <end position="42"/>
    </location>
</feature>
<dbReference type="AlphaFoldDB" id="A0AA48KET7"/>
<dbReference type="RefSeq" id="WP_243332815.1">
    <property type="nucleotide sequence ID" value="NZ_AP027081.1"/>
</dbReference>
<comment type="subcellular location">
    <subcellularLocation>
        <location evidence="1">Cell membrane</location>
        <topology evidence="1">Single-pass membrane protein</topology>
    </subcellularLocation>
    <subcellularLocation>
        <location evidence="7">Cell membrane</location>
        <topology evidence="7">Single-pass type II membrane protein</topology>
    </subcellularLocation>
</comment>
<evidence type="ECO:0000256" key="8">
    <source>
        <dbReference type="SAM" id="Phobius"/>
    </source>
</evidence>
<dbReference type="GO" id="GO:0022857">
    <property type="term" value="F:transmembrane transporter activity"/>
    <property type="evidence" value="ECO:0007669"/>
    <property type="project" value="InterPro"/>
</dbReference>
<accession>A0AA48KET7</accession>
<keyword evidence="6 8" id="KW-0472">Membrane</keyword>
<evidence type="ECO:0000256" key="5">
    <source>
        <dbReference type="ARBA" id="ARBA00022989"/>
    </source>
</evidence>
<comment type="similarity">
    <text evidence="2 7">Belongs to the ExbD/TolR family.</text>
</comment>
<evidence type="ECO:0008006" key="11">
    <source>
        <dbReference type="Google" id="ProtNLM"/>
    </source>
</evidence>
<dbReference type="EMBL" id="AP027081">
    <property type="protein sequence ID" value="BDU77617.1"/>
    <property type="molecule type" value="Genomic_DNA"/>
</dbReference>
<dbReference type="Pfam" id="PF02472">
    <property type="entry name" value="ExbD"/>
    <property type="match status" value="1"/>
</dbReference>
<keyword evidence="3" id="KW-1003">Cell membrane</keyword>
<gene>
    <name evidence="9" type="ORF">METESE_25750</name>
</gene>
<evidence type="ECO:0000256" key="7">
    <source>
        <dbReference type="RuleBase" id="RU003879"/>
    </source>
</evidence>
<keyword evidence="4 7" id="KW-0812">Transmembrane</keyword>
<keyword evidence="7" id="KW-0653">Protein transport</keyword>
<evidence type="ECO:0000256" key="2">
    <source>
        <dbReference type="ARBA" id="ARBA00005811"/>
    </source>
</evidence>
<evidence type="ECO:0000313" key="9">
    <source>
        <dbReference type="EMBL" id="BDU77617.1"/>
    </source>
</evidence>
<keyword evidence="10" id="KW-1185">Reference proteome</keyword>
<keyword evidence="5 8" id="KW-1133">Transmembrane helix</keyword>
<sequence length="170" mass="18274">MDAGGGGKSGVKADINVTPLVDIVLVLLIIFIVITPAVNNAVRLPLSKHSLKPETQAGAKYLTLILPAHRDPKTGVIDGPAPIMVDDKDAKDANGNALTFTYKDEARKAKLIDFIKTSMQYLSDRRVFIKADADIPFKHVDELFQICREGGADEASVVTSEDKSGEKGGK</sequence>
<dbReference type="KEGG" id="msea:METESE_25750"/>
<evidence type="ECO:0000256" key="1">
    <source>
        <dbReference type="ARBA" id="ARBA00004162"/>
    </source>
</evidence>
<proteinExistence type="inferred from homology"/>
<evidence type="ECO:0000313" key="10">
    <source>
        <dbReference type="Proteomes" id="UP001228113"/>
    </source>
</evidence>
<name>A0AA48KET7_9BACT</name>